<evidence type="ECO:0000313" key="2">
    <source>
        <dbReference type="Proteomes" id="UP000785613"/>
    </source>
</evidence>
<sequence>MTSDASAMAGRLSVPDLIAAFRQPRGYRAAWEQLGLFLRQAPVDEIESFADQALPALPDEASMIDSVLCAMSAPALARLAGSAIELMERDQPSEMCDAVLQAASLQIAPALQPQLGRLFALAPNQGSYAENWPWRAAQDEDIAFLRHQLAGDDPHARLKAWRCLLETRQQAALAAAVAAYPSLALAQPLLAYLREVDHDGPGQPLCGTACSHLVFPENYLSDGDGDGKAGPGPAHPSWTLPAGDASYRFGGAGSGACGLCGGRLHHLITLPAAQLFDAGGAAGAEVALEVCLSCLGWERDVLFYRHGDDGLPGALEQGALTPRFPAHALAPAEVRLASTPPRWRWQGWGPANGAENLHRVGGHPTWVQSADYPDCPACAKTMHFAMQLDSGLPTTKCDTWYWGSGGVCYVLRCAPCRISGFLWQCT</sequence>
<dbReference type="RefSeq" id="WP_167231694.1">
    <property type="nucleotide sequence ID" value="NZ_VUYU01000034.1"/>
</dbReference>
<keyword evidence="2" id="KW-1185">Reference proteome</keyword>
<dbReference type="EMBL" id="VUYU01000034">
    <property type="protein sequence ID" value="NHZ37837.1"/>
    <property type="molecule type" value="Genomic_DNA"/>
</dbReference>
<name>A0ABX0M0W9_9BURK</name>
<dbReference type="Proteomes" id="UP000785613">
    <property type="component" value="Unassembled WGS sequence"/>
</dbReference>
<proteinExistence type="predicted"/>
<comment type="caution">
    <text evidence="1">The sequence shown here is derived from an EMBL/GenBank/DDBJ whole genome shotgun (WGS) entry which is preliminary data.</text>
</comment>
<gene>
    <name evidence="1" type="ORF">F0185_30190</name>
</gene>
<accession>A0ABX0M0W9</accession>
<reference evidence="1 2" key="1">
    <citation type="submission" date="2019-09" db="EMBL/GenBank/DDBJ databases">
        <title>Taxonomy of Antarctic Massilia spp.: description of Massilia rubra sp. nov., Massilia aquatica sp. nov., Massilia mucilaginosa sp. nov., Massilia frigida sp. nov. isolated from streams, lakes and regoliths.</title>
        <authorList>
            <person name="Holochova P."/>
            <person name="Sedlacek I."/>
            <person name="Kralova S."/>
            <person name="Maslanova I."/>
            <person name="Busse H.-J."/>
            <person name="Stankova E."/>
            <person name="Vrbovska V."/>
            <person name="Kovarovic V."/>
            <person name="Bartak M."/>
            <person name="Svec P."/>
            <person name="Pantucek R."/>
        </authorList>
    </citation>
    <scope>NUCLEOTIDE SEQUENCE [LARGE SCALE GENOMIC DNA]</scope>
    <source>
        <strain evidence="1 2">CCM 8692</strain>
    </source>
</reference>
<organism evidence="1 2">
    <name type="scientific">Massilia rubra</name>
    <dbReference type="NCBI Taxonomy" id="2607910"/>
    <lineage>
        <taxon>Bacteria</taxon>
        <taxon>Pseudomonadati</taxon>
        <taxon>Pseudomonadota</taxon>
        <taxon>Betaproteobacteria</taxon>
        <taxon>Burkholderiales</taxon>
        <taxon>Oxalobacteraceae</taxon>
        <taxon>Telluria group</taxon>
        <taxon>Massilia</taxon>
    </lineage>
</organism>
<evidence type="ECO:0000313" key="1">
    <source>
        <dbReference type="EMBL" id="NHZ37837.1"/>
    </source>
</evidence>
<protein>
    <recommendedName>
        <fullName evidence="3">DUF1963 domain-containing protein</fullName>
    </recommendedName>
</protein>
<evidence type="ECO:0008006" key="3">
    <source>
        <dbReference type="Google" id="ProtNLM"/>
    </source>
</evidence>